<dbReference type="Proteomes" id="UP001596109">
    <property type="component" value="Unassembled WGS sequence"/>
</dbReference>
<accession>A0ABW0THX5</accession>
<gene>
    <name evidence="1" type="ORF">ACFPRA_09190</name>
</gene>
<dbReference type="Pfam" id="PF07722">
    <property type="entry name" value="Peptidase_C26"/>
    <property type="match status" value="1"/>
</dbReference>
<dbReference type="EMBL" id="JBHSNO010000005">
    <property type="protein sequence ID" value="MFC5589061.1"/>
    <property type="molecule type" value="Genomic_DNA"/>
</dbReference>
<dbReference type="RefSeq" id="WP_381433100.1">
    <property type="nucleotide sequence ID" value="NZ_JBHSNO010000005.1"/>
</dbReference>
<dbReference type="CDD" id="cd01745">
    <property type="entry name" value="GATase1_2"/>
    <property type="match status" value="1"/>
</dbReference>
<dbReference type="InterPro" id="IPR044668">
    <property type="entry name" value="PuuD-like"/>
</dbReference>
<dbReference type="InterPro" id="IPR029062">
    <property type="entry name" value="Class_I_gatase-like"/>
</dbReference>
<dbReference type="PANTHER" id="PTHR43235">
    <property type="entry name" value="GLUTAMINE AMIDOTRANSFERASE PB2B2.05-RELATED"/>
    <property type="match status" value="1"/>
</dbReference>
<organism evidence="1 2">
    <name type="scientific">Sporosarcina soli</name>
    <dbReference type="NCBI Taxonomy" id="334736"/>
    <lineage>
        <taxon>Bacteria</taxon>
        <taxon>Bacillati</taxon>
        <taxon>Bacillota</taxon>
        <taxon>Bacilli</taxon>
        <taxon>Bacillales</taxon>
        <taxon>Caryophanaceae</taxon>
        <taxon>Sporosarcina</taxon>
    </lineage>
</organism>
<proteinExistence type="predicted"/>
<evidence type="ECO:0000313" key="1">
    <source>
        <dbReference type="EMBL" id="MFC5589061.1"/>
    </source>
</evidence>
<dbReference type="GO" id="GO:0016787">
    <property type="term" value="F:hydrolase activity"/>
    <property type="evidence" value="ECO:0007669"/>
    <property type="project" value="UniProtKB-KW"/>
</dbReference>
<evidence type="ECO:0000313" key="2">
    <source>
        <dbReference type="Proteomes" id="UP001596109"/>
    </source>
</evidence>
<reference evidence="2" key="1">
    <citation type="journal article" date="2019" name="Int. J. Syst. Evol. Microbiol.">
        <title>The Global Catalogue of Microorganisms (GCM) 10K type strain sequencing project: providing services to taxonomists for standard genome sequencing and annotation.</title>
        <authorList>
            <consortium name="The Broad Institute Genomics Platform"/>
            <consortium name="The Broad Institute Genome Sequencing Center for Infectious Disease"/>
            <person name="Wu L."/>
            <person name="Ma J."/>
        </authorList>
    </citation>
    <scope>NUCLEOTIDE SEQUENCE [LARGE SCALE GENOMIC DNA]</scope>
    <source>
        <strain evidence="2">CGMCC 4.1434</strain>
    </source>
</reference>
<keyword evidence="1" id="KW-0378">Hydrolase</keyword>
<dbReference type="PROSITE" id="PS51273">
    <property type="entry name" value="GATASE_TYPE_1"/>
    <property type="match status" value="1"/>
</dbReference>
<dbReference type="SUPFAM" id="SSF52317">
    <property type="entry name" value="Class I glutamine amidotransferase-like"/>
    <property type="match status" value="1"/>
</dbReference>
<protein>
    <submittedName>
        <fullName evidence="1">Gamma-glutamyl-gamma-aminobutyrate hydrolase family protein</fullName>
    </submittedName>
</protein>
<dbReference type="InterPro" id="IPR011697">
    <property type="entry name" value="Peptidase_C26"/>
</dbReference>
<keyword evidence="2" id="KW-1185">Reference proteome</keyword>
<dbReference type="Gene3D" id="3.40.50.880">
    <property type="match status" value="1"/>
</dbReference>
<dbReference type="PANTHER" id="PTHR43235:SF1">
    <property type="entry name" value="GLUTAMINE AMIDOTRANSFERASE PB2B2.05-RELATED"/>
    <property type="match status" value="1"/>
</dbReference>
<sequence length="257" mass="29126">MRNTLIKVGVTGYFVSSEQNKNGWVKGVPGQQFSMFSYDFVESILSSKALPTLMPIVPKKFIKEQLRLIDALVLAGGEDVHPKYYETEHVNQEYKDTSFERDEYEIELIRQALDIGIPILFICRGMQLLNIVQNGTLYGDIASEISTKIKHLTVENRSKAVHDVVLKEDHFVSSLIGNTINVNSIHHQSIKHLGENLEIVGKSRDGIVEVITFKDREDIIAVQWHPEMMYQESGHAKSIFNWLIDKADANQKSKGGL</sequence>
<name>A0ABW0THX5_9BACL</name>
<comment type="caution">
    <text evidence="1">The sequence shown here is derived from an EMBL/GenBank/DDBJ whole genome shotgun (WGS) entry which is preliminary data.</text>
</comment>